<evidence type="ECO:0000256" key="1">
    <source>
        <dbReference type="SAM" id="Phobius"/>
    </source>
</evidence>
<keyword evidence="1" id="KW-0812">Transmembrane</keyword>
<name>A0AAW7Z029_9ALTE</name>
<feature type="signal peptide" evidence="2">
    <location>
        <begin position="1"/>
        <end position="24"/>
    </location>
</feature>
<feature type="chain" id="PRO_5043611400" evidence="2">
    <location>
        <begin position="25"/>
        <end position="196"/>
    </location>
</feature>
<comment type="caution">
    <text evidence="3">The sequence shown here is derived from an EMBL/GenBank/DDBJ whole genome shotgun (WGS) entry which is preliminary data.</text>
</comment>
<dbReference type="AlphaFoldDB" id="A0AAW7Z029"/>
<dbReference type="Proteomes" id="UP001170717">
    <property type="component" value="Unassembled WGS sequence"/>
</dbReference>
<evidence type="ECO:0000256" key="2">
    <source>
        <dbReference type="SAM" id="SignalP"/>
    </source>
</evidence>
<gene>
    <name evidence="3" type="ORF">Q4527_00970</name>
</gene>
<keyword evidence="1" id="KW-1133">Transmembrane helix</keyword>
<organism evidence="3 4">
    <name type="scientific">Alteromonas stellipolaris</name>
    <dbReference type="NCBI Taxonomy" id="233316"/>
    <lineage>
        <taxon>Bacteria</taxon>
        <taxon>Pseudomonadati</taxon>
        <taxon>Pseudomonadota</taxon>
        <taxon>Gammaproteobacteria</taxon>
        <taxon>Alteromonadales</taxon>
        <taxon>Alteromonadaceae</taxon>
        <taxon>Alteromonas/Salinimonas group</taxon>
        <taxon>Alteromonas</taxon>
    </lineage>
</organism>
<evidence type="ECO:0000313" key="4">
    <source>
        <dbReference type="Proteomes" id="UP001170717"/>
    </source>
</evidence>
<accession>A0AAW7Z029</accession>
<protein>
    <submittedName>
        <fullName evidence="3">Uncharacterized protein</fullName>
    </submittedName>
</protein>
<evidence type="ECO:0000313" key="3">
    <source>
        <dbReference type="EMBL" id="MDO6575941.1"/>
    </source>
</evidence>
<keyword evidence="1" id="KW-0472">Membrane</keyword>
<keyword evidence="2" id="KW-0732">Signal</keyword>
<feature type="transmembrane region" description="Helical" evidence="1">
    <location>
        <begin position="170"/>
        <end position="188"/>
    </location>
</feature>
<dbReference type="RefSeq" id="WP_303537826.1">
    <property type="nucleotide sequence ID" value="NZ_JAUOQI010000001.1"/>
</dbReference>
<dbReference type="EMBL" id="JAUOQI010000001">
    <property type="protein sequence ID" value="MDO6575941.1"/>
    <property type="molecule type" value="Genomic_DNA"/>
</dbReference>
<sequence>MEIKIKVKKIFFLMCLAIPVSANAGWLSFFGDVASISSAMDSGSRNITQSDLKKVNSYLWGYVEREEKLEGYEYLAEALELSNDVAHLDTAAQAHFLHGNIKKALELYETRILPTGRAIDVVYDSYYRKMKGLRAEQKIPYEKLYRDKMAKEEAVKQRMEAEFKLPPSDYAIWAILALLLINSLSNLLRKKNQQVN</sequence>
<proteinExistence type="predicted"/>
<reference evidence="3" key="1">
    <citation type="submission" date="2023-07" db="EMBL/GenBank/DDBJ databases">
        <title>Genome content predicts the carbon catabolic preferences of heterotrophic bacteria.</title>
        <authorList>
            <person name="Gralka M."/>
        </authorList>
    </citation>
    <scope>NUCLEOTIDE SEQUENCE</scope>
    <source>
        <strain evidence="3">F2M12</strain>
    </source>
</reference>